<evidence type="ECO:0000313" key="5">
    <source>
        <dbReference type="Proteomes" id="UP000824087"/>
    </source>
</evidence>
<evidence type="ECO:0000256" key="1">
    <source>
        <dbReference type="ARBA" id="ARBA00001946"/>
    </source>
</evidence>
<dbReference type="PROSITE" id="PS00893">
    <property type="entry name" value="NUDIX_BOX"/>
    <property type="match status" value="1"/>
</dbReference>
<keyword evidence="2" id="KW-0378">Hydrolase</keyword>
<reference evidence="4" key="1">
    <citation type="submission" date="2020-10" db="EMBL/GenBank/DDBJ databases">
        <authorList>
            <person name="Gilroy R."/>
        </authorList>
    </citation>
    <scope>NUCLEOTIDE SEQUENCE</scope>
    <source>
        <strain evidence="4">CHK197-8231</strain>
    </source>
</reference>
<dbReference type="Proteomes" id="UP000824087">
    <property type="component" value="Unassembled WGS sequence"/>
</dbReference>
<evidence type="ECO:0000313" key="4">
    <source>
        <dbReference type="EMBL" id="HIU22571.1"/>
    </source>
</evidence>
<dbReference type="Pfam" id="PF00293">
    <property type="entry name" value="NUDIX"/>
    <property type="match status" value="1"/>
</dbReference>
<comment type="cofactor">
    <cofactor evidence="1">
        <name>Mg(2+)</name>
        <dbReference type="ChEBI" id="CHEBI:18420"/>
    </cofactor>
</comment>
<comment type="caution">
    <text evidence="4">The sequence shown here is derived from an EMBL/GenBank/DDBJ whole genome shotgun (WGS) entry which is preliminary data.</text>
</comment>
<gene>
    <name evidence="4" type="ORF">IAD49_03210</name>
</gene>
<sequence>MKDIKFKDGNDLFNYRVAAVIESNSKYLFQKMPNDTNYTLVGGRVRFMETTKEALIREVLEEVGHDITNDDYHVAEIAENFFDYKDADGVIHKVQTLLFIYKVNISEESNIIKDTVFTMQDKDGTTLHWLSYDEAKKASILPSIAKRLLQEDSLQYEVINDCKYEK</sequence>
<evidence type="ECO:0000256" key="2">
    <source>
        <dbReference type="ARBA" id="ARBA00022801"/>
    </source>
</evidence>
<feature type="domain" description="Nudix hydrolase" evidence="3">
    <location>
        <begin position="12"/>
        <end position="155"/>
    </location>
</feature>
<dbReference type="PANTHER" id="PTHR43046:SF14">
    <property type="entry name" value="MUTT_NUDIX FAMILY PROTEIN"/>
    <property type="match status" value="1"/>
</dbReference>
<reference evidence="4" key="2">
    <citation type="journal article" date="2021" name="PeerJ">
        <title>Extensive microbial diversity within the chicken gut microbiome revealed by metagenomics and culture.</title>
        <authorList>
            <person name="Gilroy R."/>
            <person name="Ravi A."/>
            <person name="Getino M."/>
            <person name="Pursley I."/>
            <person name="Horton D.L."/>
            <person name="Alikhan N.F."/>
            <person name="Baker D."/>
            <person name="Gharbi K."/>
            <person name="Hall N."/>
            <person name="Watson M."/>
            <person name="Adriaenssens E.M."/>
            <person name="Foster-Nyarko E."/>
            <person name="Jarju S."/>
            <person name="Secka A."/>
            <person name="Antonio M."/>
            <person name="Oren A."/>
            <person name="Chaudhuri R.R."/>
            <person name="La Ragione R."/>
            <person name="Hildebrand F."/>
            <person name="Pallen M.J."/>
        </authorList>
    </citation>
    <scope>NUCLEOTIDE SEQUENCE</scope>
    <source>
        <strain evidence="4">CHK197-8231</strain>
    </source>
</reference>
<dbReference type="PANTHER" id="PTHR43046">
    <property type="entry name" value="GDP-MANNOSE MANNOSYL HYDROLASE"/>
    <property type="match status" value="1"/>
</dbReference>
<dbReference type="GO" id="GO:0016787">
    <property type="term" value="F:hydrolase activity"/>
    <property type="evidence" value="ECO:0007669"/>
    <property type="project" value="UniProtKB-KW"/>
</dbReference>
<dbReference type="PROSITE" id="PS51462">
    <property type="entry name" value="NUDIX"/>
    <property type="match status" value="1"/>
</dbReference>
<proteinExistence type="predicted"/>
<protein>
    <submittedName>
        <fullName evidence="4">NUDIX domain-containing protein</fullName>
    </submittedName>
</protein>
<dbReference type="SUPFAM" id="SSF55811">
    <property type="entry name" value="Nudix"/>
    <property type="match status" value="1"/>
</dbReference>
<dbReference type="EMBL" id="DVML01000020">
    <property type="protein sequence ID" value="HIU22571.1"/>
    <property type="molecule type" value="Genomic_DNA"/>
</dbReference>
<accession>A0A9D1HU52</accession>
<dbReference type="InterPro" id="IPR015797">
    <property type="entry name" value="NUDIX_hydrolase-like_dom_sf"/>
</dbReference>
<dbReference type="InterPro" id="IPR000086">
    <property type="entry name" value="NUDIX_hydrolase_dom"/>
</dbReference>
<evidence type="ECO:0000259" key="3">
    <source>
        <dbReference type="PROSITE" id="PS51462"/>
    </source>
</evidence>
<dbReference type="Gene3D" id="3.90.79.10">
    <property type="entry name" value="Nucleoside Triphosphate Pyrophosphohydrolase"/>
    <property type="match status" value="1"/>
</dbReference>
<dbReference type="InterPro" id="IPR020084">
    <property type="entry name" value="NUDIX_hydrolase_CS"/>
</dbReference>
<dbReference type="AlphaFoldDB" id="A0A9D1HU52"/>
<name>A0A9D1HU52_9BACT</name>
<organism evidence="4 5">
    <name type="scientific">Candidatus Fimihabitans intestinipullorum</name>
    <dbReference type="NCBI Taxonomy" id="2840820"/>
    <lineage>
        <taxon>Bacteria</taxon>
        <taxon>Bacillati</taxon>
        <taxon>Mycoplasmatota</taxon>
        <taxon>Mycoplasmatota incertae sedis</taxon>
        <taxon>Candidatus Fimihabitans</taxon>
    </lineage>
</organism>